<dbReference type="PANTHER" id="PTHR23028:SF131">
    <property type="entry name" value="BLR2367 PROTEIN"/>
    <property type="match status" value="1"/>
</dbReference>
<feature type="transmembrane region" description="Helical" evidence="1">
    <location>
        <begin position="334"/>
        <end position="357"/>
    </location>
</feature>
<feature type="transmembrane region" description="Helical" evidence="1">
    <location>
        <begin position="12"/>
        <end position="32"/>
    </location>
</feature>
<dbReference type="InterPro" id="IPR002656">
    <property type="entry name" value="Acyl_transf_3_dom"/>
</dbReference>
<feature type="transmembrane region" description="Helical" evidence="1">
    <location>
        <begin position="177"/>
        <end position="196"/>
    </location>
</feature>
<keyword evidence="3" id="KW-0012">Acyltransferase</keyword>
<dbReference type="RefSeq" id="WP_173196849.1">
    <property type="nucleotide sequence ID" value="NZ_JABFCX010000002.1"/>
</dbReference>
<comment type="caution">
    <text evidence="3">The sequence shown here is derived from an EMBL/GenBank/DDBJ whole genome shotgun (WGS) entry which is preliminary data.</text>
</comment>
<keyword evidence="1" id="KW-0812">Transmembrane</keyword>
<accession>A0A7Y3RK07</accession>
<proteinExistence type="predicted"/>
<evidence type="ECO:0000313" key="4">
    <source>
        <dbReference type="Proteomes" id="UP000536835"/>
    </source>
</evidence>
<dbReference type="GO" id="GO:0016020">
    <property type="term" value="C:membrane"/>
    <property type="evidence" value="ECO:0007669"/>
    <property type="project" value="TreeGrafter"/>
</dbReference>
<dbReference type="PANTHER" id="PTHR23028">
    <property type="entry name" value="ACETYLTRANSFERASE"/>
    <property type="match status" value="1"/>
</dbReference>
<keyword evidence="3" id="KW-0808">Transferase</keyword>
<organism evidence="3 4">
    <name type="scientific">Parvularcula mediterranea</name>
    <dbReference type="NCBI Taxonomy" id="2732508"/>
    <lineage>
        <taxon>Bacteria</taxon>
        <taxon>Pseudomonadati</taxon>
        <taxon>Pseudomonadota</taxon>
        <taxon>Alphaproteobacteria</taxon>
        <taxon>Parvularculales</taxon>
        <taxon>Parvularculaceae</taxon>
        <taxon>Parvularcula</taxon>
    </lineage>
</organism>
<dbReference type="GO" id="GO:0016747">
    <property type="term" value="F:acyltransferase activity, transferring groups other than amino-acyl groups"/>
    <property type="evidence" value="ECO:0007669"/>
    <property type="project" value="InterPro"/>
</dbReference>
<sequence>MAIERVENQDLEGLTILRGVAAMSVVALHYQGYFERSEIGELTFRIFSGGNLAVDLFFVLSGFIMAYVYGRSIDAGTFEARGFYIKRFARLYPVHLITLLAALALSVASALAGIGGEKLGQNLGTLPATFLAVHAWGFTATELSPNYPSWSISAELFAYLLFPIVFYPLLTRLDRHLTLALAVLFFAGLYFSFGIWSEWIPVQNYKFSRLANDFGIIRIIPAFAMGMALFRIYQHRKEGDGFGYLAATGLLAFGAIACVVFEISDGIIIIMLALMIYTMSCAEPAVQAISGFAGGRIHRALVYLGTVSYSIYMVHAVLQTVLFKGWETLFGPDLPIWTFWLSVCAAFPAGAALYHLVEKPGRKVVLKLLMPRFAKPKASTPQAAE</sequence>
<dbReference type="EMBL" id="JABFCX010000002">
    <property type="protein sequence ID" value="NNU15400.1"/>
    <property type="molecule type" value="Genomic_DNA"/>
</dbReference>
<dbReference type="InterPro" id="IPR050879">
    <property type="entry name" value="Acyltransferase_3"/>
</dbReference>
<gene>
    <name evidence="3" type="ORF">HK107_03540</name>
</gene>
<feature type="transmembrane region" description="Helical" evidence="1">
    <location>
        <begin position="301"/>
        <end position="322"/>
    </location>
</feature>
<name>A0A7Y3RK07_9PROT</name>
<protein>
    <submittedName>
        <fullName evidence="3">Acyltransferase</fullName>
    </submittedName>
</protein>
<feature type="transmembrane region" description="Helical" evidence="1">
    <location>
        <begin position="242"/>
        <end position="261"/>
    </location>
</feature>
<feature type="transmembrane region" description="Helical" evidence="1">
    <location>
        <begin position="150"/>
        <end position="170"/>
    </location>
</feature>
<feature type="transmembrane region" description="Helical" evidence="1">
    <location>
        <begin position="216"/>
        <end position="233"/>
    </location>
</feature>
<dbReference type="Pfam" id="PF01757">
    <property type="entry name" value="Acyl_transf_3"/>
    <property type="match status" value="1"/>
</dbReference>
<evidence type="ECO:0000313" key="3">
    <source>
        <dbReference type="EMBL" id="NNU15400.1"/>
    </source>
</evidence>
<dbReference type="Proteomes" id="UP000536835">
    <property type="component" value="Unassembled WGS sequence"/>
</dbReference>
<reference evidence="3 4" key="1">
    <citation type="submission" date="2020-05" db="EMBL/GenBank/DDBJ databases">
        <title>Parvularcula mediterraneae sp. nov., isolated from polypropylene straw from shallow seawater of the seashore of Laganas in Zakynthos island, Greece.</title>
        <authorList>
            <person name="Szabo I."/>
            <person name="Al-Omari J."/>
            <person name="Rado J."/>
            <person name="Szerdahelyi G.S."/>
        </authorList>
    </citation>
    <scope>NUCLEOTIDE SEQUENCE [LARGE SCALE GENOMIC DNA]</scope>
    <source>
        <strain evidence="3 4">ZS-1/3</strain>
    </source>
</reference>
<feature type="domain" description="Acyltransferase 3" evidence="2">
    <location>
        <begin position="13"/>
        <end position="354"/>
    </location>
</feature>
<feature type="transmembrane region" description="Helical" evidence="1">
    <location>
        <begin position="267"/>
        <end position="289"/>
    </location>
</feature>
<keyword evidence="4" id="KW-1185">Reference proteome</keyword>
<dbReference type="AlphaFoldDB" id="A0A7Y3RK07"/>
<evidence type="ECO:0000259" key="2">
    <source>
        <dbReference type="Pfam" id="PF01757"/>
    </source>
</evidence>
<dbReference type="GO" id="GO:0000271">
    <property type="term" value="P:polysaccharide biosynthetic process"/>
    <property type="evidence" value="ECO:0007669"/>
    <property type="project" value="TreeGrafter"/>
</dbReference>
<keyword evidence="1" id="KW-0472">Membrane</keyword>
<feature type="transmembrane region" description="Helical" evidence="1">
    <location>
        <begin position="52"/>
        <end position="70"/>
    </location>
</feature>
<keyword evidence="1" id="KW-1133">Transmembrane helix</keyword>
<evidence type="ECO:0000256" key="1">
    <source>
        <dbReference type="SAM" id="Phobius"/>
    </source>
</evidence>
<feature type="transmembrane region" description="Helical" evidence="1">
    <location>
        <begin position="91"/>
        <end position="114"/>
    </location>
</feature>